<dbReference type="InterPro" id="IPR000330">
    <property type="entry name" value="SNF2_N"/>
</dbReference>
<dbReference type="PANTHER" id="PTHR45766:SF6">
    <property type="entry name" value="SWI_SNF-RELATED MATRIX-ASSOCIATED ACTIN-DEPENDENT REGULATOR OF CHROMATIN SUBFAMILY A-LIKE PROTEIN 1"/>
    <property type="match status" value="1"/>
</dbReference>
<dbReference type="InterPro" id="IPR027417">
    <property type="entry name" value="P-loop_NTPase"/>
</dbReference>
<comment type="function">
    <text evidence="9">Transcription regulator that activates transcription by stimulating RNA polymerase (RNAP) recycling in case of stress conditions such as supercoiled DNA or high salt concentrations. Probably acts by releasing the RNAP, when it is trapped or immobilized on tightly supercoiled DNA. Does not activate transcription on linear DNA. Probably not involved in DNA repair.</text>
</comment>
<dbReference type="Gene3D" id="6.10.140.1500">
    <property type="match status" value="1"/>
</dbReference>
<dbReference type="InterPro" id="IPR057342">
    <property type="entry name" value="DEXDc_RapA"/>
</dbReference>
<dbReference type="HAMAP" id="MF_01821">
    <property type="entry name" value="Helicase_RapA"/>
    <property type="match status" value="1"/>
</dbReference>
<keyword evidence="6 9" id="KW-0238">DNA-binding</keyword>
<evidence type="ECO:0000256" key="2">
    <source>
        <dbReference type="ARBA" id="ARBA00022801"/>
    </source>
</evidence>
<protein>
    <recommendedName>
        <fullName evidence="9">RNA polymerase-associated protein RapA</fullName>
        <ecNumber evidence="9">3.6.4.-</ecNumber>
    </recommendedName>
    <alternativeName>
        <fullName evidence="9">ATP-dependent helicase HepA</fullName>
    </alternativeName>
</protein>
<dbReference type="CDD" id="cd18011">
    <property type="entry name" value="DEXDc_RapA"/>
    <property type="match status" value="1"/>
</dbReference>
<dbReference type="Pfam" id="PF12137">
    <property type="entry name" value="RapA_C"/>
    <property type="match status" value="1"/>
</dbReference>
<dbReference type="Gene3D" id="2.30.30.140">
    <property type="match status" value="1"/>
</dbReference>
<dbReference type="SMART" id="SM00487">
    <property type="entry name" value="DEXDc"/>
    <property type="match status" value="1"/>
</dbReference>
<evidence type="ECO:0000259" key="11">
    <source>
        <dbReference type="PROSITE" id="PS51194"/>
    </source>
</evidence>
<keyword evidence="13" id="KW-1185">Reference proteome</keyword>
<dbReference type="Gene3D" id="6.10.140.2230">
    <property type="match status" value="1"/>
</dbReference>
<dbReference type="InterPro" id="IPR038718">
    <property type="entry name" value="SNF2-like_sf"/>
</dbReference>
<keyword evidence="5 9" id="KW-0805">Transcription regulation</keyword>
<dbReference type="InterPro" id="IPR001650">
    <property type="entry name" value="Helicase_C-like"/>
</dbReference>
<proteinExistence type="inferred from homology"/>
<dbReference type="InterPro" id="IPR049730">
    <property type="entry name" value="SNF2/RAD54-like_C"/>
</dbReference>
<dbReference type="InterPro" id="IPR040766">
    <property type="entry name" value="Tudor_2_RapA"/>
</dbReference>
<keyword evidence="7 9" id="KW-0010">Activator</keyword>
<dbReference type="Gene3D" id="3.40.50.10810">
    <property type="entry name" value="Tandem AAA-ATPase domain"/>
    <property type="match status" value="1"/>
</dbReference>
<organism evidence="12 13">
    <name type="scientific">Salinimonas iocasae</name>
    <dbReference type="NCBI Taxonomy" id="2572577"/>
    <lineage>
        <taxon>Bacteria</taxon>
        <taxon>Pseudomonadati</taxon>
        <taxon>Pseudomonadota</taxon>
        <taxon>Gammaproteobacteria</taxon>
        <taxon>Alteromonadales</taxon>
        <taxon>Alteromonadaceae</taxon>
        <taxon>Alteromonas/Salinimonas group</taxon>
        <taxon>Salinimonas</taxon>
    </lineage>
</organism>
<evidence type="ECO:0000259" key="10">
    <source>
        <dbReference type="PROSITE" id="PS51192"/>
    </source>
</evidence>
<evidence type="ECO:0000256" key="1">
    <source>
        <dbReference type="ARBA" id="ARBA00022741"/>
    </source>
</evidence>
<keyword evidence="8 9" id="KW-0804">Transcription</keyword>
<dbReference type="Gene3D" id="3.40.50.300">
    <property type="entry name" value="P-loop containing nucleotide triphosphate hydrolases"/>
    <property type="match status" value="1"/>
</dbReference>
<dbReference type="SUPFAM" id="SSF52540">
    <property type="entry name" value="P-loop containing nucleoside triphosphate hydrolases"/>
    <property type="match status" value="2"/>
</dbReference>
<dbReference type="GO" id="GO:0016817">
    <property type="term" value="F:hydrolase activity, acting on acid anhydrides"/>
    <property type="evidence" value="ECO:0007669"/>
    <property type="project" value="InterPro"/>
</dbReference>
<dbReference type="Pfam" id="PF00176">
    <property type="entry name" value="SNF2-rel_dom"/>
    <property type="match status" value="1"/>
</dbReference>
<dbReference type="Gene3D" id="2.30.30.930">
    <property type="match status" value="1"/>
</dbReference>
<dbReference type="EC" id="3.6.4.-" evidence="9"/>
<dbReference type="PANTHER" id="PTHR45766">
    <property type="entry name" value="DNA ANNEALING HELICASE AND ENDONUCLEASE ZRANB3 FAMILY MEMBER"/>
    <property type="match status" value="1"/>
</dbReference>
<comment type="similarity">
    <text evidence="9">Belongs to the SNF2/RAD54 helicase family. RapA subfamily.</text>
</comment>
<dbReference type="GO" id="GO:0004386">
    <property type="term" value="F:helicase activity"/>
    <property type="evidence" value="ECO:0007669"/>
    <property type="project" value="UniProtKB-UniRule"/>
</dbReference>
<comment type="subunit">
    <text evidence="9">Interacts with the RNAP. Has a higher affinity for the core RNAP than for the holoenzyme. Its ATPase activity is stimulated by binding to RNAP.</text>
</comment>
<dbReference type="Proteomes" id="UP000304912">
    <property type="component" value="Chromosome"/>
</dbReference>
<reference evidence="12 13" key="1">
    <citation type="submission" date="2019-04" db="EMBL/GenBank/DDBJ databases">
        <title>Salinimonas iocasae sp. nov., a halophilic bacterium isolated from the outer tube casing of tubeworms in Okinawa Trough.</title>
        <authorList>
            <person name="Zhang H."/>
            <person name="Wang H."/>
            <person name="Li C."/>
        </authorList>
    </citation>
    <scope>NUCLEOTIDE SEQUENCE [LARGE SCALE GENOMIC DNA]</scope>
    <source>
        <strain evidence="12 13">KX18D6</strain>
    </source>
</reference>
<sequence>MSSASEYAVGQRWLSNTESELGLGAIVNQDFRSVEVFYPATGESRKYTKNDAPLTRLTFEVGDTIKSQDGWSMEVSDIEISQDVVIYHGKHTETGETSRLPETMLDHHIRLNQPEQRLFSMQHDIPKWFDLRLKAFTHMSDYQRSQTIGLAGARIELIPHQLHIASQVGNRHAPRVLLADEVGLGKTIEAALIIHQQIKTARAQRVLIVVPDSLVHQWLVEMLRRVNLAFAIFDESRCEAMDESEQNPFEQEQLVLCSLDFLRDNTKRHEQALAAGWDLLVVDEAHHLVWSAEAPSADYQCIEALAQTIAGVLLLTATPDQLGHESHFARLRLLDPARFHDYDTFLNEESQYSELAEAVTPLLGDDTLDDEQIKRIRELAPHSASELTNLDDFDQRDALLHALIDRHGTGRLLFRNRRAGITGFPERHLQAHPLPLPDVYEDMLELTDDLDEALYPERQPSLVNSWTDLDPRVEWLLEFLPSVKPEKVLLICASAVTAQQLGEAIRLRTGIRHSVFHEGMSIVERDKAAHFFADDEEGAQILLCSEIGSEGRNFQFAHHLVLFDLPMTPDLLEQRIGRLDRIGQTKDIQIHVPYLEDTAQSVLLDWYHDGLGAFTQTCPTGTGVFEQVKDQLTDCLLVPQDKESRAALVSRTHEINQSLRKQLDAGRDRLLELNASGKGKVEDLLDDIIAQDANDALADFMNWLFDAIGVNQEDKGNDCFILRPGESMVNSLPGLDPEGMTVTYRRRVATTLEHVHYLSWDHPLVHNAVDVILTDTIGKASLGFIADRTLPKGAYWLEALFTLSVNAPAHLQASRFLPAIPIKLCIDAQGEESDTTFEKTRRANKKIAQQLIGALKTPVNNQIDKARELASAQAETLLTQARDTMKSSLGAETERLRELQQDNPAIRDSEIAFIDDQIAALDAAFDDAEVQLDALRIVVNNP</sequence>
<gene>
    <name evidence="9 12" type="primary">rapA</name>
    <name evidence="12" type="ORF">FBQ74_14645</name>
</gene>
<dbReference type="Pfam" id="PF18339">
    <property type="entry name" value="Tudor_1_RapA"/>
    <property type="match status" value="1"/>
</dbReference>
<dbReference type="RefSeq" id="WP_139757366.1">
    <property type="nucleotide sequence ID" value="NZ_CP039852.1"/>
</dbReference>
<dbReference type="GO" id="GO:0003677">
    <property type="term" value="F:DNA binding"/>
    <property type="evidence" value="ECO:0007669"/>
    <property type="project" value="UniProtKB-KW"/>
</dbReference>
<dbReference type="PROSITE" id="PS51192">
    <property type="entry name" value="HELICASE_ATP_BIND_1"/>
    <property type="match status" value="1"/>
</dbReference>
<feature type="binding site" evidence="9">
    <location>
        <begin position="180"/>
        <end position="187"/>
    </location>
    <ligand>
        <name>ATP</name>
        <dbReference type="ChEBI" id="CHEBI:30616"/>
    </ligand>
</feature>
<evidence type="ECO:0000256" key="9">
    <source>
        <dbReference type="HAMAP-Rule" id="MF_01821"/>
    </source>
</evidence>
<feature type="short sequence motif" description="DEAH box" evidence="9">
    <location>
        <begin position="283"/>
        <end position="286"/>
    </location>
</feature>
<evidence type="ECO:0000256" key="3">
    <source>
        <dbReference type="ARBA" id="ARBA00022806"/>
    </source>
</evidence>
<keyword evidence="3 9" id="KW-0347">Helicase</keyword>
<dbReference type="AlphaFoldDB" id="A0A5B7YJ94"/>
<evidence type="ECO:0000256" key="6">
    <source>
        <dbReference type="ARBA" id="ARBA00023125"/>
    </source>
</evidence>
<evidence type="ECO:0000313" key="12">
    <source>
        <dbReference type="EMBL" id="QCZ94629.1"/>
    </source>
</evidence>
<dbReference type="Pfam" id="PF18337">
    <property type="entry name" value="Tudor_RapA"/>
    <property type="match status" value="1"/>
</dbReference>
<name>A0A5B7YJ94_9ALTE</name>
<dbReference type="NCBIfam" id="NF003426">
    <property type="entry name" value="PRK04914.1"/>
    <property type="match status" value="1"/>
</dbReference>
<evidence type="ECO:0000256" key="8">
    <source>
        <dbReference type="ARBA" id="ARBA00023163"/>
    </source>
</evidence>
<dbReference type="KEGG" id="salk:FBQ74_14645"/>
<dbReference type="GO" id="GO:0006355">
    <property type="term" value="P:regulation of DNA-templated transcription"/>
    <property type="evidence" value="ECO:0007669"/>
    <property type="project" value="UniProtKB-UniRule"/>
</dbReference>
<keyword evidence="1 9" id="KW-0547">Nucleotide-binding</keyword>
<dbReference type="Gene3D" id="3.30.360.80">
    <property type="match status" value="1"/>
</dbReference>
<dbReference type="InterPro" id="IPR022737">
    <property type="entry name" value="RapA_C"/>
</dbReference>
<dbReference type="InterPro" id="IPR014001">
    <property type="entry name" value="Helicase_ATP-bd"/>
</dbReference>
<dbReference type="OrthoDB" id="9814088at2"/>
<dbReference type="InterPro" id="IPR040765">
    <property type="entry name" value="Tudor_1_RapA"/>
</dbReference>
<evidence type="ECO:0000313" key="13">
    <source>
        <dbReference type="Proteomes" id="UP000304912"/>
    </source>
</evidence>
<accession>A0A5B7YJ94</accession>
<feature type="domain" description="Helicase C-terminal" evidence="11">
    <location>
        <begin position="472"/>
        <end position="626"/>
    </location>
</feature>
<dbReference type="CDD" id="cd18793">
    <property type="entry name" value="SF2_C_SNF"/>
    <property type="match status" value="1"/>
</dbReference>
<dbReference type="EMBL" id="CP039852">
    <property type="protein sequence ID" value="QCZ94629.1"/>
    <property type="molecule type" value="Genomic_DNA"/>
</dbReference>
<dbReference type="GO" id="GO:0005524">
    <property type="term" value="F:ATP binding"/>
    <property type="evidence" value="ECO:0007669"/>
    <property type="project" value="UniProtKB-UniRule"/>
</dbReference>
<dbReference type="Pfam" id="PF00271">
    <property type="entry name" value="Helicase_C"/>
    <property type="match status" value="1"/>
</dbReference>
<feature type="domain" description="Helicase ATP-binding" evidence="10">
    <location>
        <begin position="167"/>
        <end position="337"/>
    </location>
</feature>
<dbReference type="InterPro" id="IPR023949">
    <property type="entry name" value="Helicase_RapA"/>
</dbReference>
<dbReference type="SMART" id="SM00490">
    <property type="entry name" value="HELICc"/>
    <property type="match status" value="1"/>
</dbReference>
<evidence type="ECO:0000256" key="5">
    <source>
        <dbReference type="ARBA" id="ARBA00023015"/>
    </source>
</evidence>
<keyword evidence="2 9" id="KW-0378">Hydrolase</keyword>
<dbReference type="PROSITE" id="PS51194">
    <property type="entry name" value="HELICASE_CTER"/>
    <property type="match status" value="1"/>
</dbReference>
<evidence type="ECO:0000256" key="4">
    <source>
        <dbReference type="ARBA" id="ARBA00022840"/>
    </source>
</evidence>
<keyword evidence="4 9" id="KW-0067">ATP-binding</keyword>
<evidence type="ECO:0000256" key="7">
    <source>
        <dbReference type="ARBA" id="ARBA00023159"/>
    </source>
</evidence>